<evidence type="ECO:0000313" key="2">
    <source>
        <dbReference type="Proteomes" id="UP001057402"/>
    </source>
</evidence>
<sequence length="582" mass="65181">MSSLRYFAYVVLVFSLFRLIASSDTKSLCSSTQHPSFCQDMFPYVEDVDVRYHGQHLLRKSLSRARQFLVLVDKEIAAARQDSRISAASIQALEGCRDLSWLNIKHLVTVHGHGGHNESTSTIGDRRVSEAHTLLITVLTNQQTCADTLKSSRTRISERVAEDTKLYSVVLSFFVKAWVRGAVGKDRVQSGSLPNWNQLRLFQEDKMEEFTTYKSVVGRRNINLDNDKNRHHRITVGEVVVVSRDGSGNFTSIRQAIAAAPENRQETEGYYMIYVKAGLYHEYLNVGPRKSYIAIVGDGINKTVIIGNHSALDGWGTFDSATFIVYGPYFVGVDLTVQNTAGPSKGQAVALTNAADQSTFYRCSFEGYQDTLFTHSNAQVFRECHIYGTVDFIFGNAGVLLDRCKIHPRLPLRGQRNEITAQGRSHPDQKTGTFLHNCTVRASPEIYSVNYSVRTQLGRPRKEYSRTVVMNTYLDASIHPSGWDAWSGDFALSTLYYAEYGNLGPGSDTSNRVKWPGVHIWNRTEAEQFLATTFPMFLGEIVQLRESLYVMGMTGEVLRWSISLATTTAAQSQNLSNTVSES</sequence>
<name>A0ACB9QZU4_9MYRT</name>
<protein>
    <submittedName>
        <fullName evidence="1">Uncharacterized protein</fullName>
    </submittedName>
</protein>
<gene>
    <name evidence="1" type="ORF">MLD38_017722</name>
</gene>
<reference evidence="2" key="1">
    <citation type="journal article" date="2023" name="Front. Plant Sci.">
        <title>Chromosomal-level genome assembly of Melastoma candidum provides insights into trichome evolution.</title>
        <authorList>
            <person name="Zhong Y."/>
            <person name="Wu W."/>
            <person name="Sun C."/>
            <person name="Zou P."/>
            <person name="Liu Y."/>
            <person name="Dai S."/>
            <person name="Zhou R."/>
        </authorList>
    </citation>
    <scope>NUCLEOTIDE SEQUENCE [LARGE SCALE GENOMIC DNA]</scope>
</reference>
<organism evidence="1 2">
    <name type="scientific">Melastoma candidum</name>
    <dbReference type="NCBI Taxonomy" id="119954"/>
    <lineage>
        <taxon>Eukaryota</taxon>
        <taxon>Viridiplantae</taxon>
        <taxon>Streptophyta</taxon>
        <taxon>Embryophyta</taxon>
        <taxon>Tracheophyta</taxon>
        <taxon>Spermatophyta</taxon>
        <taxon>Magnoliopsida</taxon>
        <taxon>eudicotyledons</taxon>
        <taxon>Gunneridae</taxon>
        <taxon>Pentapetalae</taxon>
        <taxon>rosids</taxon>
        <taxon>malvids</taxon>
        <taxon>Myrtales</taxon>
        <taxon>Melastomataceae</taxon>
        <taxon>Melastomatoideae</taxon>
        <taxon>Melastomateae</taxon>
        <taxon>Melastoma</taxon>
    </lineage>
</organism>
<keyword evidence="2" id="KW-1185">Reference proteome</keyword>
<accession>A0ACB9QZU4</accession>
<dbReference type="Proteomes" id="UP001057402">
    <property type="component" value="Chromosome 5"/>
</dbReference>
<dbReference type="EMBL" id="CM042884">
    <property type="protein sequence ID" value="KAI4369262.1"/>
    <property type="molecule type" value="Genomic_DNA"/>
</dbReference>
<proteinExistence type="predicted"/>
<comment type="caution">
    <text evidence="1">The sequence shown here is derived from an EMBL/GenBank/DDBJ whole genome shotgun (WGS) entry which is preliminary data.</text>
</comment>
<evidence type="ECO:0000313" key="1">
    <source>
        <dbReference type="EMBL" id="KAI4369262.1"/>
    </source>
</evidence>